<dbReference type="SUPFAM" id="SSF55315">
    <property type="entry name" value="L30e-like"/>
    <property type="match status" value="1"/>
</dbReference>
<evidence type="ECO:0000313" key="2">
    <source>
        <dbReference type="EMBL" id="KYD09380.1"/>
    </source>
</evidence>
<proteinExistence type="predicted"/>
<dbReference type="RefSeq" id="WP_020156210.1">
    <property type="nucleotide sequence ID" value="NZ_JBAIZG010000026.1"/>
</dbReference>
<dbReference type="EMBL" id="LQYT01000130">
    <property type="protein sequence ID" value="KYD09380.1"/>
    <property type="molecule type" value="Genomic_DNA"/>
</dbReference>
<protein>
    <recommendedName>
        <fullName evidence="1">Ribosomal protein eL8/eL30/eS12/Gadd45 domain-containing protein</fullName>
    </recommendedName>
</protein>
<sequence>MTGEKWFSLLGLAYRAGKIASGEEAVLNEIRRRRAKLVIVSEDASENTRNRIAEKCNYYHIPYRIFKDRHQLGGAIGKAARVCIAVKDEGFAKGLLSLIDENLRG</sequence>
<dbReference type="AlphaFoldDB" id="A0A150LAY0"/>
<dbReference type="EMBL" id="QEWE01000014">
    <property type="protein sequence ID" value="REJ29550.1"/>
    <property type="molecule type" value="Genomic_DNA"/>
</dbReference>
<reference evidence="2 4" key="1">
    <citation type="submission" date="2016-01" db="EMBL/GenBank/DDBJ databases">
        <title>Draft Genome Sequences of Seven Thermophilic Sporeformers Isolated from Foods.</title>
        <authorList>
            <person name="Berendsen E.M."/>
            <person name="Wells-Bennik M.H."/>
            <person name="Krawcyk A.O."/>
            <person name="De Jong A."/>
            <person name="Holsappel S."/>
            <person name="Eijlander R.T."/>
            <person name="Kuipers O.P."/>
        </authorList>
    </citation>
    <scope>NUCLEOTIDE SEQUENCE [LARGE SCALE GENOMIC DNA]</scope>
    <source>
        <strain evidence="2 4">B4135</strain>
    </source>
</reference>
<accession>A0A150LAY0</accession>
<reference evidence="3 5" key="2">
    <citation type="submission" date="2018-03" db="EMBL/GenBank/DDBJ databases">
        <authorList>
            <person name="Keele B.F."/>
        </authorList>
    </citation>
    <scope>NUCLEOTIDE SEQUENCE [LARGE SCALE GENOMIC DNA]</scope>
    <source>
        <strain evidence="3">ZCTH4_d</strain>
    </source>
</reference>
<comment type="caution">
    <text evidence="2">The sequence shown here is derived from an EMBL/GenBank/DDBJ whole genome shotgun (WGS) entry which is preliminary data.</text>
</comment>
<dbReference type="OrthoDB" id="9794863at2"/>
<dbReference type="Proteomes" id="UP000257014">
    <property type="component" value="Unassembled WGS sequence"/>
</dbReference>
<dbReference type="InterPro" id="IPR004038">
    <property type="entry name" value="Ribosomal_eL8/eL30/eS12/Gad45"/>
</dbReference>
<dbReference type="Gene3D" id="3.30.1330.30">
    <property type="match status" value="1"/>
</dbReference>
<dbReference type="InterPro" id="IPR029064">
    <property type="entry name" value="Ribosomal_eL30-like_sf"/>
</dbReference>
<name>A0A150LAY0_9BACI</name>
<evidence type="ECO:0000313" key="5">
    <source>
        <dbReference type="Proteomes" id="UP000257014"/>
    </source>
</evidence>
<dbReference type="NCBIfam" id="NF005825">
    <property type="entry name" value="PRK07714.1"/>
    <property type="match status" value="1"/>
</dbReference>
<evidence type="ECO:0000313" key="4">
    <source>
        <dbReference type="Proteomes" id="UP000075683"/>
    </source>
</evidence>
<dbReference type="Pfam" id="PF01248">
    <property type="entry name" value="Ribosomal_L7Ae"/>
    <property type="match status" value="1"/>
</dbReference>
<feature type="domain" description="Ribosomal protein eL8/eL30/eS12/Gadd45" evidence="1">
    <location>
        <begin position="5"/>
        <end position="93"/>
    </location>
</feature>
<evidence type="ECO:0000313" key="3">
    <source>
        <dbReference type="EMBL" id="REJ29550.1"/>
    </source>
</evidence>
<gene>
    <name evidence="2" type="ORF">B4135_3704</name>
    <name evidence="3" type="ORF">C6P37_06320</name>
</gene>
<dbReference type="Proteomes" id="UP000075683">
    <property type="component" value="Unassembled WGS sequence"/>
</dbReference>
<evidence type="ECO:0000259" key="1">
    <source>
        <dbReference type="Pfam" id="PF01248"/>
    </source>
</evidence>
<organism evidence="2 4">
    <name type="scientific">Caldibacillus debilis</name>
    <dbReference type="NCBI Taxonomy" id="301148"/>
    <lineage>
        <taxon>Bacteria</taxon>
        <taxon>Bacillati</taxon>
        <taxon>Bacillota</taxon>
        <taxon>Bacilli</taxon>
        <taxon>Bacillales</taxon>
        <taxon>Bacillaceae</taxon>
        <taxon>Caldibacillus</taxon>
    </lineage>
</organism>
<dbReference type="STRING" id="301148.B4135_3704"/>